<accession>A0ABW6SQL3</accession>
<reference evidence="1 2" key="1">
    <citation type="submission" date="2024-10" db="EMBL/GenBank/DDBJ databases">
        <title>The Natural Products Discovery Center: Release of the First 8490 Sequenced Strains for Exploring Actinobacteria Biosynthetic Diversity.</title>
        <authorList>
            <person name="Kalkreuter E."/>
            <person name="Kautsar S.A."/>
            <person name="Yang D."/>
            <person name="Bader C.D."/>
            <person name="Teijaro C.N."/>
            <person name="Fluegel L."/>
            <person name="Davis C.M."/>
            <person name="Simpson J.R."/>
            <person name="Lauterbach L."/>
            <person name="Steele A.D."/>
            <person name="Gui C."/>
            <person name="Meng S."/>
            <person name="Li G."/>
            <person name="Viehrig K."/>
            <person name="Ye F."/>
            <person name="Su P."/>
            <person name="Kiefer A.F."/>
            <person name="Nichols A."/>
            <person name="Cepeda A.J."/>
            <person name="Yan W."/>
            <person name="Fan B."/>
            <person name="Jiang Y."/>
            <person name="Adhikari A."/>
            <person name="Zheng C.-J."/>
            <person name="Schuster L."/>
            <person name="Cowan T.M."/>
            <person name="Smanski M.J."/>
            <person name="Chevrette M.G."/>
            <person name="De Carvalho L.P.S."/>
            <person name="Shen B."/>
        </authorList>
    </citation>
    <scope>NUCLEOTIDE SEQUENCE [LARGE SCALE GENOMIC DNA]</scope>
    <source>
        <strain evidence="1 2">NPDC002173</strain>
    </source>
</reference>
<evidence type="ECO:0000313" key="2">
    <source>
        <dbReference type="Proteomes" id="UP001602013"/>
    </source>
</evidence>
<keyword evidence="2" id="KW-1185">Reference proteome</keyword>
<comment type="caution">
    <text evidence="1">The sequence shown here is derived from an EMBL/GenBank/DDBJ whole genome shotgun (WGS) entry which is preliminary data.</text>
</comment>
<dbReference type="Proteomes" id="UP001602013">
    <property type="component" value="Unassembled WGS sequence"/>
</dbReference>
<name>A0ABW6SQL3_9ACTN</name>
<protein>
    <submittedName>
        <fullName evidence="1">Uncharacterized protein</fullName>
    </submittedName>
</protein>
<sequence length="220" mass="24567">MIFTLFALYAVTAAPEFLPGEWRVIVQPATSDAVEVFLQPISPVMLRSYEGIGPYQRALEAAERRAAAHPRDLAPPYILHEPYRLVAPYVTARGRELAAPPISGADWPDGKYVPYRVVPQGRQVKNSQAELTALAEMEGGPIEEPEVLSMGIEPELNRVILGANTFDQDLRHRLAKRYGGLVAIKWEPFQEWAVLYYVKKAVKVELPARRLPGPAARVTR</sequence>
<organism evidence="1 2">
    <name type="scientific">Microtetraspora malaysiensis</name>
    <dbReference type="NCBI Taxonomy" id="161358"/>
    <lineage>
        <taxon>Bacteria</taxon>
        <taxon>Bacillati</taxon>
        <taxon>Actinomycetota</taxon>
        <taxon>Actinomycetes</taxon>
        <taxon>Streptosporangiales</taxon>
        <taxon>Streptosporangiaceae</taxon>
        <taxon>Microtetraspora</taxon>
    </lineage>
</organism>
<dbReference type="EMBL" id="JBIASD010000009">
    <property type="protein sequence ID" value="MFF3667191.1"/>
    <property type="molecule type" value="Genomic_DNA"/>
</dbReference>
<dbReference type="RefSeq" id="WP_387412064.1">
    <property type="nucleotide sequence ID" value="NZ_JBIASD010000009.1"/>
</dbReference>
<gene>
    <name evidence="1" type="ORF">ACFYXI_16455</name>
</gene>
<evidence type="ECO:0000313" key="1">
    <source>
        <dbReference type="EMBL" id="MFF3667191.1"/>
    </source>
</evidence>
<proteinExistence type="predicted"/>